<dbReference type="InterPro" id="IPR019734">
    <property type="entry name" value="TPR_rpt"/>
</dbReference>
<gene>
    <name evidence="2" type="ORF">H0901_20040</name>
</gene>
<evidence type="ECO:0000313" key="2">
    <source>
        <dbReference type="EMBL" id="MBC1197476.1"/>
    </source>
</evidence>
<reference evidence="2 3" key="1">
    <citation type="submission" date="2020-07" db="EMBL/GenBank/DDBJ databases">
        <title>Genomes of two Microcystis aeruginosa (Cyanobacteria) strains from Florida (USA) with disparate toxicogenic potential.</title>
        <authorList>
            <person name="Lefler F.W."/>
            <person name="Barbosa M."/>
            <person name="Berthold D.E."/>
            <person name="Laughinghouse H.D. IV."/>
        </authorList>
    </citation>
    <scope>NUCLEOTIDE SEQUENCE [LARGE SCALE GENOMIC DNA]</scope>
    <source>
        <strain evidence="2 3">BLCCF158</strain>
    </source>
</reference>
<organism evidence="2 3">
    <name type="scientific">Microcystis aeruginosa BLCC-F158</name>
    <dbReference type="NCBI Taxonomy" id="2755316"/>
    <lineage>
        <taxon>Bacteria</taxon>
        <taxon>Bacillati</taxon>
        <taxon>Cyanobacteriota</taxon>
        <taxon>Cyanophyceae</taxon>
        <taxon>Oscillatoriophycideae</taxon>
        <taxon>Chroococcales</taxon>
        <taxon>Microcystaceae</taxon>
        <taxon>Microcystis</taxon>
    </lineage>
</organism>
<evidence type="ECO:0000256" key="1">
    <source>
        <dbReference type="PROSITE-ProRule" id="PRU00339"/>
    </source>
</evidence>
<dbReference type="PANTHER" id="PTHR12558">
    <property type="entry name" value="CELL DIVISION CYCLE 16,23,27"/>
    <property type="match status" value="1"/>
</dbReference>
<dbReference type="PROSITE" id="PS50005">
    <property type="entry name" value="TPR"/>
    <property type="match status" value="3"/>
</dbReference>
<dbReference type="InterPro" id="IPR018247">
    <property type="entry name" value="EF_Hand_1_Ca_BS"/>
</dbReference>
<dbReference type="SMART" id="SM00028">
    <property type="entry name" value="TPR"/>
    <property type="match status" value="4"/>
</dbReference>
<protein>
    <submittedName>
        <fullName evidence="2">Tetratricopeptide repeat protein</fullName>
    </submittedName>
</protein>
<dbReference type="Pfam" id="PF14559">
    <property type="entry name" value="TPR_19"/>
    <property type="match status" value="1"/>
</dbReference>
<feature type="repeat" description="TPR" evidence="1">
    <location>
        <begin position="328"/>
        <end position="361"/>
    </location>
</feature>
<accession>A0A841VBB5</accession>
<keyword evidence="1" id="KW-0802">TPR repeat</keyword>
<feature type="repeat" description="TPR" evidence="1">
    <location>
        <begin position="362"/>
        <end position="395"/>
    </location>
</feature>
<sequence>MKIVNIAFDRLAVITSGFFLMLTVMISSAYADSFELGPVIYDETDPGVESDYGLNLWVRFSGTDKNGDGFLTQEELDSWYISGSDKFEYRPYNQLGSSKTITVSFDDNYQRNPKLLEIRMDLNSLNISHFSWVGFFCCPADWPGLVAINLSQFGIGWSLSVTPTSGRPYNPWSHTSSSIKKANFRARRVQSIISPPSRPTPSPQPIPSPANDEVAYKLLYEQIVALYDRGDYQGAIEEWNRYKKITNQLDLDNEEAGLRLAGDAIQLERFGQYASAIPRAKLATFLAPKRYEGWWILGILYVQQEQVDKGLETLQMALSLTTNADEIVRVREGLGMGYFQKGDYNAAIAEYETILKAKPNNEVALFALGQVYIKLRRFPEAIANLQKAANLFLQQGRTDDYQETLDLIRELERSLIRQL</sequence>
<dbReference type="Gene3D" id="1.25.40.10">
    <property type="entry name" value="Tetratricopeptide repeat domain"/>
    <property type="match status" value="2"/>
</dbReference>
<dbReference type="SUPFAM" id="SSF48452">
    <property type="entry name" value="TPR-like"/>
    <property type="match status" value="1"/>
</dbReference>
<dbReference type="Proteomes" id="UP000525432">
    <property type="component" value="Unassembled WGS sequence"/>
</dbReference>
<dbReference type="RefSeq" id="WP_185240997.1">
    <property type="nucleotide sequence ID" value="NZ_JACEGC010000141.1"/>
</dbReference>
<name>A0A841VBB5_MICAE</name>
<dbReference type="PANTHER" id="PTHR12558:SF13">
    <property type="entry name" value="CELL DIVISION CYCLE PROTEIN 27 HOMOLOG"/>
    <property type="match status" value="1"/>
</dbReference>
<evidence type="ECO:0000313" key="3">
    <source>
        <dbReference type="Proteomes" id="UP000525432"/>
    </source>
</evidence>
<dbReference type="EMBL" id="JACEGC010000141">
    <property type="protein sequence ID" value="MBC1197476.1"/>
    <property type="molecule type" value="Genomic_DNA"/>
</dbReference>
<dbReference type="InterPro" id="IPR011990">
    <property type="entry name" value="TPR-like_helical_dom_sf"/>
</dbReference>
<feature type="repeat" description="TPR" evidence="1">
    <location>
        <begin position="291"/>
        <end position="324"/>
    </location>
</feature>
<dbReference type="PROSITE" id="PS00018">
    <property type="entry name" value="EF_HAND_1"/>
    <property type="match status" value="1"/>
</dbReference>
<dbReference type="AlphaFoldDB" id="A0A841VBB5"/>
<proteinExistence type="predicted"/>
<comment type="caution">
    <text evidence="2">The sequence shown here is derived from an EMBL/GenBank/DDBJ whole genome shotgun (WGS) entry which is preliminary data.</text>
</comment>